<protein>
    <submittedName>
        <fullName evidence="3">TAM domain methyltransferase</fullName>
    </submittedName>
</protein>
<keyword evidence="3" id="KW-0808">Transferase</keyword>
<dbReference type="RefSeq" id="XP_018154446.1">
    <property type="nucleotide sequence ID" value="XM_018305022.1"/>
</dbReference>
<evidence type="ECO:0000256" key="2">
    <source>
        <dbReference type="SAM" id="MobiDB-lite"/>
    </source>
</evidence>
<evidence type="ECO:0000313" key="4">
    <source>
        <dbReference type="Proteomes" id="UP000092177"/>
    </source>
</evidence>
<dbReference type="GO" id="GO:0032259">
    <property type="term" value="P:methylation"/>
    <property type="evidence" value="ECO:0007669"/>
    <property type="project" value="UniProtKB-KW"/>
</dbReference>
<name>A0A1B7Y1N8_COLHI</name>
<dbReference type="AlphaFoldDB" id="A0A1B7Y1N8"/>
<evidence type="ECO:0000256" key="1">
    <source>
        <dbReference type="ARBA" id="ARBA00038158"/>
    </source>
</evidence>
<comment type="similarity">
    <text evidence="1">Belongs to the methyltransferase superfamily. LaeA methyltransferase family.</text>
</comment>
<comment type="caution">
    <text evidence="3">The sequence shown here is derived from an EMBL/GenBank/DDBJ whole genome shotgun (WGS) entry which is preliminary data.</text>
</comment>
<dbReference type="EMBL" id="LTAN01000007">
    <property type="protein sequence ID" value="OBR05928.1"/>
    <property type="molecule type" value="Genomic_DNA"/>
</dbReference>
<keyword evidence="4" id="KW-1185">Reference proteome</keyword>
<dbReference type="OrthoDB" id="2013972at2759"/>
<sequence length="380" mass="42093">MCMETTTRGFLFEEGHKFHITCLTHDVARMADHAQQPAAEDFETDDGASSIGDSSATDSLASLRSSILDYRRENGRTYHSMSDGNITHHLWILTWDDNIAISPKKDGAKRVLDVGTGTGIWALDYGKPVFGVDLSPIQPEFVPPNCSFEVDDVEKEWTWKEPFDFIFIRCMIGSFASWPDMIAKAYENLEPGGYIEIQDNMFPLLCQDGTMKADFAPLEWTNLLIEGTEKMGCSITVAASFKRMLEEAGFVDVEEKKKIWPFNPWPKDPKLRELGFWSLESAMSGLEGISLGLFTRVLGWTSEETRVFCAHVRNEQRKIGVHAYYDVYGVWGRKPEKTDEDEETAATATAPPPAPAPAPAPASAPATAPSPAPAPAGNES</sequence>
<dbReference type="InterPro" id="IPR029063">
    <property type="entry name" value="SAM-dependent_MTases_sf"/>
</dbReference>
<dbReference type="Gene3D" id="3.40.50.150">
    <property type="entry name" value="Vaccinia Virus protein VP39"/>
    <property type="match status" value="1"/>
</dbReference>
<dbReference type="SUPFAM" id="SSF53335">
    <property type="entry name" value="S-adenosyl-L-methionine-dependent methyltransferases"/>
    <property type="match status" value="1"/>
</dbReference>
<organism evidence="3 4">
    <name type="scientific">Colletotrichum higginsianum (strain IMI 349063)</name>
    <name type="common">Crucifer anthracnose fungus</name>
    <dbReference type="NCBI Taxonomy" id="759273"/>
    <lineage>
        <taxon>Eukaryota</taxon>
        <taxon>Fungi</taxon>
        <taxon>Dikarya</taxon>
        <taxon>Ascomycota</taxon>
        <taxon>Pezizomycotina</taxon>
        <taxon>Sordariomycetes</taxon>
        <taxon>Hypocreomycetidae</taxon>
        <taxon>Glomerellales</taxon>
        <taxon>Glomerellaceae</taxon>
        <taxon>Colletotrichum</taxon>
        <taxon>Colletotrichum destructivum species complex</taxon>
    </lineage>
</organism>
<feature type="compositionally biased region" description="Low complexity" evidence="2">
    <location>
        <begin position="47"/>
        <end position="57"/>
    </location>
</feature>
<feature type="region of interest" description="Disordered" evidence="2">
    <location>
        <begin position="35"/>
        <end position="57"/>
    </location>
</feature>
<keyword evidence="3" id="KW-0489">Methyltransferase</keyword>
<dbReference type="PANTHER" id="PTHR43591">
    <property type="entry name" value="METHYLTRANSFERASE"/>
    <property type="match status" value="1"/>
</dbReference>
<reference evidence="4" key="1">
    <citation type="journal article" date="2017" name="BMC Genomics">
        <title>Gapless genome assembly of Colletotrichum higginsianum reveals chromosome structure and association of transposable elements with secondary metabolite gene clusters.</title>
        <authorList>
            <person name="Dallery J.-F."/>
            <person name="Lapalu N."/>
            <person name="Zampounis A."/>
            <person name="Pigne S."/>
            <person name="Luyten I."/>
            <person name="Amselem J."/>
            <person name="Wittenberg A.H.J."/>
            <person name="Zhou S."/>
            <person name="de Queiroz M.V."/>
            <person name="Robin G.P."/>
            <person name="Auger A."/>
            <person name="Hainaut M."/>
            <person name="Henrissat B."/>
            <person name="Kim K.-T."/>
            <person name="Lee Y.-H."/>
            <person name="Lespinet O."/>
            <person name="Schwartz D.C."/>
            <person name="Thon M.R."/>
            <person name="O'Connell R.J."/>
        </authorList>
    </citation>
    <scope>NUCLEOTIDE SEQUENCE [LARGE SCALE GENOMIC DNA]</scope>
    <source>
        <strain evidence="4">IMI 349063</strain>
    </source>
</reference>
<dbReference type="VEuPathDB" id="FungiDB:CH63R_10048"/>
<dbReference type="GeneID" id="28869129"/>
<dbReference type="Pfam" id="PF13489">
    <property type="entry name" value="Methyltransf_23"/>
    <property type="match status" value="1"/>
</dbReference>
<dbReference type="Proteomes" id="UP000092177">
    <property type="component" value="Unassembled WGS sequence"/>
</dbReference>
<proteinExistence type="inferred from homology"/>
<feature type="region of interest" description="Disordered" evidence="2">
    <location>
        <begin position="335"/>
        <end position="380"/>
    </location>
</feature>
<dbReference type="KEGG" id="chig:CH63R_10048"/>
<dbReference type="CDD" id="cd02440">
    <property type="entry name" value="AdoMet_MTases"/>
    <property type="match status" value="1"/>
</dbReference>
<accession>A0A1B7Y1N8</accession>
<dbReference type="GO" id="GO:0008168">
    <property type="term" value="F:methyltransferase activity"/>
    <property type="evidence" value="ECO:0007669"/>
    <property type="project" value="UniProtKB-KW"/>
</dbReference>
<feature type="compositionally biased region" description="Pro residues" evidence="2">
    <location>
        <begin position="350"/>
        <end position="374"/>
    </location>
</feature>
<evidence type="ECO:0000313" key="3">
    <source>
        <dbReference type="EMBL" id="OBR05928.1"/>
    </source>
</evidence>
<dbReference type="PANTHER" id="PTHR43591:SF24">
    <property type="entry name" value="2-METHOXY-6-POLYPRENYL-1,4-BENZOQUINOL METHYLASE, MITOCHONDRIAL"/>
    <property type="match status" value="1"/>
</dbReference>
<gene>
    <name evidence="3" type="ORF">CH63R_10048</name>
</gene>